<dbReference type="InterPro" id="IPR024364">
    <property type="entry name" value="Baseplate_phage_T4-like"/>
</dbReference>
<dbReference type="EMBL" id="KU686211">
    <property type="protein sequence ID" value="AOV61703.1"/>
    <property type="molecule type" value="Genomic_DNA"/>
</dbReference>
<dbReference type="Pfam" id="PF12322">
    <property type="entry name" value="T4_baseplate"/>
    <property type="match status" value="1"/>
</dbReference>
<dbReference type="OrthoDB" id="9468at10239"/>
<reference evidence="1 2" key="1">
    <citation type="journal article" date="2016" name="Virology">
        <title>The genomic content and context of auxiliary metabolic genes in marine cyanomyoviruses.</title>
        <authorList>
            <person name="Crummett L.T."/>
            <person name="Puxty R.J."/>
            <person name="Weihe C."/>
            <person name="Marston M.F."/>
            <person name="Martiny J.B."/>
        </authorList>
    </citation>
    <scope>NUCLEOTIDE SEQUENCE [LARGE SCALE GENOMIC DNA]</scope>
    <source>
        <strain evidence="1">0810PA29</strain>
    </source>
</reference>
<dbReference type="RefSeq" id="YP_009324171.1">
    <property type="nucleotide sequence ID" value="NC_031935.1"/>
</dbReference>
<protein>
    <submittedName>
        <fullName evidence="1">Baseplate hub subunit</fullName>
    </submittedName>
</protein>
<keyword evidence="2" id="KW-1185">Reference proteome</keyword>
<evidence type="ECO:0000313" key="1">
    <source>
        <dbReference type="EMBL" id="AOV61703.1"/>
    </source>
</evidence>
<sequence>MALPQVVLPTYELEIPSNGKKIKYRPFVVKEEKLLLLALETNDEKAIEDAVRTLLKGCIQSRIKIEDLAIFDLEYIFLQIRAVSVGEIVEMKVTCKDDDKTQVQYNLNLSEVKVVKPESHDSKIMLTDDMGIIMKYPAWGEFITGSIMGQAPTTDGVVEIIASCIDQIFDAEDVYDKSTTSKKEFVEFVEGLTNSQFEKIQKFFESTPRLEHKFTVKNPNTGEPSEFTLVGLSNFFG</sequence>
<dbReference type="Proteomes" id="UP000202081">
    <property type="component" value="Segment"/>
</dbReference>
<dbReference type="KEGG" id="vg:30309080"/>
<proteinExistence type="predicted"/>
<evidence type="ECO:0000313" key="2">
    <source>
        <dbReference type="Proteomes" id="UP000202081"/>
    </source>
</evidence>
<accession>A0A1D8KSN3</accession>
<dbReference type="GeneID" id="30309080"/>
<organism evidence="1 2">
    <name type="scientific">Synechococcus phage S-WAM2</name>
    <dbReference type="NCBI Taxonomy" id="1815522"/>
    <lineage>
        <taxon>Viruses</taxon>
        <taxon>Duplodnaviria</taxon>
        <taxon>Heunggongvirae</taxon>
        <taxon>Uroviricota</taxon>
        <taxon>Caudoviricetes</taxon>
        <taxon>Pantevenvirales</taxon>
        <taxon>Kyanoviridae</taxon>
        <taxon>Cymopoleiavirus</taxon>
        <taxon>Cymopoleiavirus swam2</taxon>
    </lineage>
</organism>
<gene>
    <name evidence="1" type="ORF">P29B0810_008</name>
</gene>
<name>A0A1D8KSN3_9CAUD</name>